<accession>A0A3D9HE33</accession>
<sequence>MRVRGIFTCPAARRGPDIEIMTVIDTRRGRIRAVLGPTNTGKTHLAIERMLGHSSGMIGFPLRLLARENYDRICALKGASSVALITGEEKIIPAHPKWYICTVEAMPLDRFVDFLAIDEIQLCADRDRGHIFTDRLLHARGRDETMFLGSDTMAPLVKQLVPDVEIESRPRFSTLSYTSPKKLTRLPRRTAVVAFSVNEVYAMAETIRQHRGGTAVVLGALSPRTRNAQVAMYQAGEVDYLVATDAIGMGLNMDVDHVAFASIRKFDGQHMRALTPAEVGQIAGRAGRHMNDGTFSVTNNLRDFDEDIVEAVENHEFQQIPKIYWRNRRLDFKSPKLLLRSLQTNPNRAELMRSRVAEDHQTLMALMRDEDIMLRADAPDRIRLLWEICQVPDFRKVTPDLHAELVSGFYTRLCDHDRLPDDWVADHIRKLDRTDGDIDVLTARLAKIRTWAYVSHRSSWVRDSDHWQERTRVIEDAISDALHEQLMQRFVDKRATLIGRGGKERQSLLSSVAKDGRVMIEGHMVGRLNGFRFQPDRARDTREAKNLHAAAAPALVLEMQSRTARLERAVNKDIKLNPLGRLVWEDNEIASLKKGDNPLGPQVTLLANDIVDSSLQTRVVNRLESWLKGMIEARFSQLNLDKDHGLTAPARGILFQLREGMGSLAIADLQQSIKALSQDDRKALGKRGVRFGTQWIFVDRYLKPDMIRLRAVLWAVWSGVEIPAIPNRARPSLPLDYAPSEIWPRLGYVAKGPLALRQDRLEHLLATLRAAARKGPFAIDGDMLKTVGCSQENMVAMMKDLGTKPAGPEHPDCYLMRGKTGRKQPNRAKMGRKPSKNAQNSVPGSKGHRRKKKTVSESPNSPFAALKELFDKQ</sequence>
<dbReference type="GO" id="GO:0004386">
    <property type="term" value="F:helicase activity"/>
    <property type="evidence" value="ECO:0007669"/>
    <property type="project" value="UniProtKB-KW"/>
</dbReference>
<proteinExistence type="predicted"/>
<dbReference type="SMART" id="SM00490">
    <property type="entry name" value="HELICc"/>
    <property type="match status" value="1"/>
</dbReference>
<dbReference type="InterPro" id="IPR055206">
    <property type="entry name" value="DEXQc_SUV3"/>
</dbReference>
<evidence type="ECO:0000259" key="6">
    <source>
        <dbReference type="PROSITE" id="PS51194"/>
    </source>
</evidence>
<dbReference type="InterPro" id="IPR050699">
    <property type="entry name" value="RNA-DNA_Helicase"/>
</dbReference>
<keyword evidence="1" id="KW-0547">Nucleotide-binding</keyword>
<keyword evidence="3 7" id="KW-0347">Helicase</keyword>
<evidence type="ECO:0000256" key="1">
    <source>
        <dbReference type="ARBA" id="ARBA00022741"/>
    </source>
</evidence>
<gene>
    <name evidence="7" type="ORF">DFP90_10993</name>
</gene>
<keyword evidence="2" id="KW-0378">Hydrolase</keyword>
<evidence type="ECO:0000256" key="4">
    <source>
        <dbReference type="ARBA" id="ARBA00022840"/>
    </source>
</evidence>
<feature type="domain" description="Helicase C-terminal" evidence="6">
    <location>
        <begin position="156"/>
        <end position="323"/>
    </location>
</feature>
<dbReference type="InterPro" id="IPR027417">
    <property type="entry name" value="P-loop_NTPase"/>
</dbReference>
<keyword evidence="4" id="KW-0067">ATP-binding</keyword>
<organism evidence="7 8">
    <name type="scientific">Aestuariispira insulae</name>
    <dbReference type="NCBI Taxonomy" id="1461337"/>
    <lineage>
        <taxon>Bacteria</taxon>
        <taxon>Pseudomonadati</taxon>
        <taxon>Pseudomonadota</taxon>
        <taxon>Alphaproteobacteria</taxon>
        <taxon>Rhodospirillales</taxon>
        <taxon>Kiloniellaceae</taxon>
        <taxon>Aestuariispira</taxon>
    </lineage>
</organism>
<dbReference type="InterPro" id="IPR001650">
    <property type="entry name" value="Helicase_C-like"/>
</dbReference>
<reference evidence="7 8" key="1">
    <citation type="submission" date="2018-07" db="EMBL/GenBank/DDBJ databases">
        <title>Genomic Encyclopedia of Type Strains, Phase III (KMG-III): the genomes of soil and plant-associated and newly described type strains.</title>
        <authorList>
            <person name="Whitman W."/>
        </authorList>
    </citation>
    <scope>NUCLEOTIDE SEQUENCE [LARGE SCALE GENOMIC DNA]</scope>
    <source>
        <strain evidence="7 8">CECT 8488</strain>
    </source>
</reference>
<dbReference type="SUPFAM" id="SSF52540">
    <property type="entry name" value="P-loop containing nucleoside triphosphate hydrolases"/>
    <property type="match status" value="2"/>
</dbReference>
<feature type="compositionally biased region" description="Basic residues" evidence="5">
    <location>
        <begin position="819"/>
        <end position="835"/>
    </location>
</feature>
<evidence type="ECO:0000313" key="8">
    <source>
        <dbReference type="Proteomes" id="UP000256845"/>
    </source>
</evidence>
<evidence type="ECO:0000256" key="5">
    <source>
        <dbReference type="SAM" id="MobiDB-lite"/>
    </source>
</evidence>
<dbReference type="Proteomes" id="UP000256845">
    <property type="component" value="Unassembled WGS sequence"/>
</dbReference>
<dbReference type="Pfam" id="PF22527">
    <property type="entry name" value="DEXQc_Suv3"/>
    <property type="match status" value="1"/>
</dbReference>
<name>A0A3D9HE33_9PROT</name>
<evidence type="ECO:0000256" key="3">
    <source>
        <dbReference type="ARBA" id="ARBA00022806"/>
    </source>
</evidence>
<keyword evidence="8" id="KW-1185">Reference proteome</keyword>
<evidence type="ECO:0000313" key="7">
    <source>
        <dbReference type="EMBL" id="RED47729.1"/>
    </source>
</evidence>
<comment type="caution">
    <text evidence="7">The sequence shown here is derived from an EMBL/GenBank/DDBJ whole genome shotgun (WGS) entry which is preliminary data.</text>
</comment>
<dbReference type="GO" id="GO:0005524">
    <property type="term" value="F:ATP binding"/>
    <property type="evidence" value="ECO:0007669"/>
    <property type="project" value="UniProtKB-KW"/>
</dbReference>
<feature type="region of interest" description="Disordered" evidence="5">
    <location>
        <begin position="802"/>
        <end position="873"/>
    </location>
</feature>
<dbReference type="PROSITE" id="PS51194">
    <property type="entry name" value="HELICASE_CTER"/>
    <property type="match status" value="1"/>
</dbReference>
<dbReference type="Gene3D" id="3.40.50.300">
    <property type="entry name" value="P-loop containing nucleotide triphosphate hydrolases"/>
    <property type="match status" value="2"/>
</dbReference>
<dbReference type="PANTHER" id="PTHR12131:SF1">
    <property type="entry name" value="ATP-DEPENDENT RNA HELICASE SUPV3L1, MITOCHONDRIAL-RELATED"/>
    <property type="match status" value="1"/>
</dbReference>
<dbReference type="GO" id="GO:0016787">
    <property type="term" value="F:hydrolase activity"/>
    <property type="evidence" value="ECO:0007669"/>
    <property type="project" value="UniProtKB-KW"/>
</dbReference>
<dbReference type="PANTHER" id="PTHR12131">
    <property type="entry name" value="ATP-DEPENDENT RNA AND DNA HELICASE"/>
    <property type="match status" value="1"/>
</dbReference>
<dbReference type="Pfam" id="PF00271">
    <property type="entry name" value="Helicase_C"/>
    <property type="match status" value="1"/>
</dbReference>
<evidence type="ECO:0000256" key="2">
    <source>
        <dbReference type="ARBA" id="ARBA00022801"/>
    </source>
</evidence>
<protein>
    <submittedName>
        <fullName evidence="7">ATP-dependent RNA helicase SUPV3L1/SUV3</fullName>
    </submittedName>
</protein>
<dbReference type="EMBL" id="QRDW01000009">
    <property type="protein sequence ID" value="RED47729.1"/>
    <property type="molecule type" value="Genomic_DNA"/>
</dbReference>
<dbReference type="AlphaFoldDB" id="A0A3D9HE33"/>